<proteinExistence type="predicted"/>
<name>A0A8H5G730_9AGAR</name>
<dbReference type="SUPFAM" id="SSF50978">
    <property type="entry name" value="WD40 repeat-like"/>
    <property type="match status" value="1"/>
</dbReference>
<feature type="compositionally biased region" description="Polar residues" evidence="2">
    <location>
        <begin position="535"/>
        <end position="552"/>
    </location>
</feature>
<sequence length="621" mass="68564">MANDPPLLASTTPSALVPADVTVSHIQLRDLVICPRERGVLNYVHGEGIIEHDILNDTTRKLADLNFIPNTLAALPLNSNDTLMAAGGQDAELHLSYHTITPSKRSRSKLVWQTEQQLSGSINNSVFLTSLSLTRSNQSAVEPRVGISNNDSTVRLYEVPIRVQSQKRIIRMIGTLRLDVPINHSSISPDGRTLLSVGDSSKIYFHHMRGGEPVTFERIHNLVLPPPDSLPILYPSSLAASFSTAFSSDGMKFAVASQEGVVAVWDVRSTKPMKVIQTDKHRGISSDDGYLSDDPTDWTRGRSKAPGFSVRNVKFGGGGVSGKEVMTFTEHTSLLHVFDARTFEAEQTLKVPTVRRPENRPSDLPTPSSSPRSSERRPPIHRHVFSSITAAPRSPAHLATSPSPQRRSSAPTVHPQIIEALNDAFRIPTPSYSPPSSISDSTWRTLRLSHVRNGREGDDYEEIVVVPSLGDRNLESEVHALLNARPRDVDEDEEGDPNTGSSHGDYSYRPPRSRPVNRSERQEEDMEVDELESDCLSSHASRSTSPIPSETTGRPPPGLGQRRSQTQKVLPAEISYRDDLDIAGTCFDPAGGCIYVASKESVVEWSLRDADKRWWLDQSWR</sequence>
<feature type="domain" description="DUF2415" evidence="3">
    <location>
        <begin position="309"/>
        <end position="348"/>
    </location>
</feature>
<dbReference type="InterPro" id="IPR015943">
    <property type="entry name" value="WD40/YVTN_repeat-like_dom_sf"/>
</dbReference>
<dbReference type="Pfam" id="PF10313">
    <property type="entry name" value="DUF2415"/>
    <property type="match status" value="1"/>
</dbReference>
<accession>A0A8H5G730</accession>
<dbReference type="OrthoDB" id="64353at2759"/>
<dbReference type="Gene3D" id="2.130.10.10">
    <property type="entry name" value="YVTN repeat-like/Quinoprotein amine dehydrogenase"/>
    <property type="match status" value="1"/>
</dbReference>
<evidence type="ECO:0000256" key="2">
    <source>
        <dbReference type="SAM" id="MobiDB-lite"/>
    </source>
</evidence>
<dbReference type="AlphaFoldDB" id="A0A8H5G730"/>
<evidence type="ECO:0000256" key="1">
    <source>
        <dbReference type="PROSITE-ProRule" id="PRU00221"/>
    </source>
</evidence>
<dbReference type="EMBL" id="JAACJO010000004">
    <property type="protein sequence ID" value="KAF5359501.1"/>
    <property type="molecule type" value="Genomic_DNA"/>
</dbReference>
<feature type="region of interest" description="Disordered" evidence="2">
    <location>
        <begin position="349"/>
        <end position="412"/>
    </location>
</feature>
<dbReference type="InterPro" id="IPR019417">
    <property type="entry name" value="DUF2415"/>
</dbReference>
<dbReference type="InterPro" id="IPR001680">
    <property type="entry name" value="WD40_rpt"/>
</dbReference>
<feature type="compositionally biased region" description="Low complexity" evidence="2">
    <location>
        <begin position="362"/>
        <end position="372"/>
    </location>
</feature>
<dbReference type="Proteomes" id="UP000559027">
    <property type="component" value="Unassembled WGS sequence"/>
</dbReference>
<feature type="compositionally biased region" description="Polar residues" evidence="2">
    <location>
        <begin position="400"/>
        <end position="411"/>
    </location>
</feature>
<feature type="compositionally biased region" description="Acidic residues" evidence="2">
    <location>
        <begin position="522"/>
        <end position="533"/>
    </location>
</feature>
<reference evidence="4 5" key="1">
    <citation type="journal article" date="2020" name="ISME J.">
        <title>Uncovering the hidden diversity of litter-decomposition mechanisms in mushroom-forming fungi.</title>
        <authorList>
            <person name="Floudas D."/>
            <person name="Bentzer J."/>
            <person name="Ahren D."/>
            <person name="Johansson T."/>
            <person name="Persson P."/>
            <person name="Tunlid A."/>
        </authorList>
    </citation>
    <scope>NUCLEOTIDE SEQUENCE [LARGE SCALE GENOMIC DNA]</scope>
    <source>
        <strain evidence="4 5">CBS 146.42</strain>
    </source>
</reference>
<keyword evidence="1" id="KW-0853">WD repeat</keyword>
<dbReference type="InterPro" id="IPR036322">
    <property type="entry name" value="WD40_repeat_dom_sf"/>
</dbReference>
<comment type="caution">
    <text evidence="4">The sequence shown here is derived from an EMBL/GenBank/DDBJ whole genome shotgun (WGS) entry which is preliminary data.</text>
</comment>
<evidence type="ECO:0000313" key="5">
    <source>
        <dbReference type="Proteomes" id="UP000559027"/>
    </source>
</evidence>
<evidence type="ECO:0000259" key="3">
    <source>
        <dbReference type="Pfam" id="PF10313"/>
    </source>
</evidence>
<dbReference type="PANTHER" id="PTHR43991">
    <property type="entry name" value="WD REPEAT PROTEIN (AFU_ORTHOLOGUE AFUA_8G05640)-RELATED"/>
    <property type="match status" value="1"/>
</dbReference>
<feature type="region of interest" description="Disordered" evidence="2">
    <location>
        <begin position="482"/>
        <end position="568"/>
    </location>
</feature>
<organism evidence="4 5">
    <name type="scientific">Leucocoprinus leucothites</name>
    <dbReference type="NCBI Taxonomy" id="201217"/>
    <lineage>
        <taxon>Eukaryota</taxon>
        <taxon>Fungi</taxon>
        <taxon>Dikarya</taxon>
        <taxon>Basidiomycota</taxon>
        <taxon>Agaricomycotina</taxon>
        <taxon>Agaricomycetes</taxon>
        <taxon>Agaricomycetidae</taxon>
        <taxon>Agaricales</taxon>
        <taxon>Agaricineae</taxon>
        <taxon>Agaricaceae</taxon>
        <taxon>Leucocoprinus</taxon>
    </lineage>
</organism>
<keyword evidence="5" id="KW-1185">Reference proteome</keyword>
<evidence type="ECO:0000313" key="4">
    <source>
        <dbReference type="EMBL" id="KAF5359501.1"/>
    </source>
</evidence>
<dbReference type="PANTHER" id="PTHR43991:SF9">
    <property type="entry name" value="DUF2415 DOMAIN-CONTAINING PROTEIN"/>
    <property type="match status" value="1"/>
</dbReference>
<gene>
    <name evidence="4" type="ORF">D9756_003545</name>
</gene>
<dbReference type="PROSITE" id="PS50082">
    <property type="entry name" value="WD_REPEATS_2"/>
    <property type="match status" value="1"/>
</dbReference>
<feature type="repeat" description="WD" evidence="1">
    <location>
        <begin position="243"/>
        <end position="275"/>
    </location>
</feature>
<protein>
    <recommendedName>
        <fullName evidence="3">DUF2415 domain-containing protein</fullName>
    </recommendedName>
</protein>